<dbReference type="Pfam" id="PF12796">
    <property type="entry name" value="Ank_2"/>
    <property type="match status" value="4"/>
</dbReference>
<gene>
    <name evidence="4" type="ORF">BJ508DRAFT_189535</name>
</gene>
<dbReference type="PANTHER" id="PTHR24173">
    <property type="entry name" value="ANKYRIN REPEAT CONTAINING"/>
    <property type="match status" value="1"/>
</dbReference>
<keyword evidence="2 3" id="KW-0040">ANK repeat</keyword>
<evidence type="ECO:0000256" key="3">
    <source>
        <dbReference type="PROSITE-ProRule" id="PRU00023"/>
    </source>
</evidence>
<protein>
    <submittedName>
        <fullName evidence="4">Ankyrin</fullName>
    </submittedName>
</protein>
<dbReference type="Gene3D" id="1.25.40.20">
    <property type="entry name" value="Ankyrin repeat-containing domain"/>
    <property type="match status" value="3"/>
</dbReference>
<accession>A0A3N4HSD4</accession>
<dbReference type="AlphaFoldDB" id="A0A3N4HSD4"/>
<dbReference type="STRING" id="1160509.A0A3N4HSD4"/>
<keyword evidence="1" id="KW-0677">Repeat</keyword>
<dbReference type="SMART" id="SM00248">
    <property type="entry name" value="ANK"/>
    <property type="match status" value="9"/>
</dbReference>
<evidence type="ECO:0000256" key="1">
    <source>
        <dbReference type="ARBA" id="ARBA00022737"/>
    </source>
</evidence>
<dbReference type="Proteomes" id="UP000275078">
    <property type="component" value="Unassembled WGS sequence"/>
</dbReference>
<feature type="non-terminal residue" evidence="4">
    <location>
        <position position="314"/>
    </location>
</feature>
<sequence>HSRTPLHMAAMGGHEATVRLLLSNSDVWCDVDDIHRDTPLILACEAGHLGVVKILASHPGVDINMTSIYSSPLMGAALKGHSKIVEFLLGLPNIKPELTNAMGRTALSLAGHHGHEDIIKLLITRIQEKPDKDGRKLISHAAEKGYTGIVRLLAERDPTEVVHRDRSGQTPLHYAAKSNMDGSCVKYLLSLPNVDADAKMSQGATPLMFAVQAGNIEAVRLLVQRKDVDVNWRTNYRPYDRTALILAAVKPKAEIAQLLLQREDIDVNVRDKNSDATALHYAAVHSEGLEVLRMLVARGDADPTLENNYPRTPL</sequence>
<evidence type="ECO:0000313" key="5">
    <source>
        <dbReference type="Proteomes" id="UP000275078"/>
    </source>
</evidence>
<dbReference type="SUPFAM" id="SSF48403">
    <property type="entry name" value="Ankyrin repeat"/>
    <property type="match status" value="1"/>
</dbReference>
<dbReference type="InterPro" id="IPR002110">
    <property type="entry name" value="Ankyrin_rpt"/>
</dbReference>
<dbReference type="OrthoDB" id="20872at2759"/>
<dbReference type="PROSITE" id="PS50088">
    <property type="entry name" value="ANK_REPEAT"/>
    <property type="match status" value="3"/>
</dbReference>
<dbReference type="EMBL" id="ML119741">
    <property type="protein sequence ID" value="RPA76619.1"/>
    <property type="molecule type" value="Genomic_DNA"/>
</dbReference>
<feature type="repeat" description="ANK" evidence="3">
    <location>
        <begin position="167"/>
        <end position="190"/>
    </location>
</feature>
<dbReference type="InterPro" id="IPR036770">
    <property type="entry name" value="Ankyrin_rpt-contain_sf"/>
</dbReference>
<feature type="non-terminal residue" evidence="4">
    <location>
        <position position="1"/>
    </location>
</feature>
<dbReference type="PROSITE" id="PS50297">
    <property type="entry name" value="ANK_REP_REGION"/>
    <property type="match status" value="3"/>
</dbReference>
<feature type="repeat" description="ANK" evidence="3">
    <location>
        <begin position="202"/>
        <end position="225"/>
    </location>
</feature>
<feature type="repeat" description="ANK" evidence="3">
    <location>
        <begin position="1"/>
        <end position="25"/>
    </location>
</feature>
<evidence type="ECO:0000256" key="2">
    <source>
        <dbReference type="ARBA" id="ARBA00023043"/>
    </source>
</evidence>
<keyword evidence="5" id="KW-1185">Reference proteome</keyword>
<proteinExistence type="predicted"/>
<reference evidence="4 5" key="1">
    <citation type="journal article" date="2018" name="Nat. Ecol. Evol.">
        <title>Pezizomycetes genomes reveal the molecular basis of ectomycorrhizal truffle lifestyle.</title>
        <authorList>
            <person name="Murat C."/>
            <person name="Payen T."/>
            <person name="Noel B."/>
            <person name="Kuo A."/>
            <person name="Morin E."/>
            <person name="Chen J."/>
            <person name="Kohler A."/>
            <person name="Krizsan K."/>
            <person name="Balestrini R."/>
            <person name="Da Silva C."/>
            <person name="Montanini B."/>
            <person name="Hainaut M."/>
            <person name="Levati E."/>
            <person name="Barry K.W."/>
            <person name="Belfiori B."/>
            <person name="Cichocki N."/>
            <person name="Clum A."/>
            <person name="Dockter R.B."/>
            <person name="Fauchery L."/>
            <person name="Guy J."/>
            <person name="Iotti M."/>
            <person name="Le Tacon F."/>
            <person name="Lindquist E.A."/>
            <person name="Lipzen A."/>
            <person name="Malagnac F."/>
            <person name="Mello A."/>
            <person name="Molinier V."/>
            <person name="Miyauchi S."/>
            <person name="Poulain J."/>
            <person name="Riccioni C."/>
            <person name="Rubini A."/>
            <person name="Sitrit Y."/>
            <person name="Splivallo R."/>
            <person name="Traeger S."/>
            <person name="Wang M."/>
            <person name="Zifcakova L."/>
            <person name="Wipf D."/>
            <person name="Zambonelli A."/>
            <person name="Paolocci F."/>
            <person name="Nowrousian M."/>
            <person name="Ottonello S."/>
            <person name="Baldrian P."/>
            <person name="Spatafora J.W."/>
            <person name="Henrissat B."/>
            <person name="Nagy L.G."/>
            <person name="Aury J.M."/>
            <person name="Wincker P."/>
            <person name="Grigoriev I.V."/>
            <person name="Bonfante P."/>
            <person name="Martin F.M."/>
        </authorList>
    </citation>
    <scope>NUCLEOTIDE SEQUENCE [LARGE SCALE GENOMIC DNA]</scope>
    <source>
        <strain evidence="4 5">RN42</strain>
    </source>
</reference>
<organism evidence="4 5">
    <name type="scientific">Ascobolus immersus RN42</name>
    <dbReference type="NCBI Taxonomy" id="1160509"/>
    <lineage>
        <taxon>Eukaryota</taxon>
        <taxon>Fungi</taxon>
        <taxon>Dikarya</taxon>
        <taxon>Ascomycota</taxon>
        <taxon>Pezizomycotina</taxon>
        <taxon>Pezizomycetes</taxon>
        <taxon>Pezizales</taxon>
        <taxon>Ascobolaceae</taxon>
        <taxon>Ascobolus</taxon>
    </lineage>
</organism>
<dbReference type="PANTHER" id="PTHR24173:SF74">
    <property type="entry name" value="ANKYRIN REPEAT DOMAIN-CONTAINING PROTEIN 16"/>
    <property type="match status" value="1"/>
</dbReference>
<evidence type="ECO:0000313" key="4">
    <source>
        <dbReference type="EMBL" id="RPA76619.1"/>
    </source>
</evidence>
<name>A0A3N4HSD4_ASCIM</name>